<feature type="chain" id="PRO_5019283372" evidence="3">
    <location>
        <begin position="24"/>
        <end position="550"/>
    </location>
</feature>
<evidence type="ECO:0000256" key="2">
    <source>
        <dbReference type="SAM" id="Phobius"/>
    </source>
</evidence>
<keyword evidence="3" id="KW-0732">Signal</keyword>
<feature type="transmembrane region" description="Helical" evidence="2">
    <location>
        <begin position="449"/>
        <end position="471"/>
    </location>
</feature>
<dbReference type="Proteomes" id="UP000286287">
    <property type="component" value="Unassembled WGS sequence"/>
</dbReference>
<reference evidence="4 5" key="1">
    <citation type="submission" date="2018-09" db="EMBL/GenBank/DDBJ databases">
        <authorList>
            <person name="Zhu H."/>
        </authorList>
    </citation>
    <scope>NUCLEOTIDE SEQUENCE [LARGE SCALE GENOMIC DNA]</scope>
    <source>
        <strain evidence="4 5">K2S05-167</strain>
    </source>
</reference>
<evidence type="ECO:0000256" key="3">
    <source>
        <dbReference type="SAM" id="SignalP"/>
    </source>
</evidence>
<gene>
    <name evidence="4" type="ORF">D3875_12515</name>
</gene>
<accession>A0A418V820</accession>
<sequence>MGAARAGVLALMLALSAAGTASAQNLTAYSRLAQQLDAAAAAAGQDSLATLKQLDAAQAALSELQPTLSSAKLSAALQDTLNAVRAAQARTPAELQAQVQLARGLMRKALYDQTMNLLATTPANGSDHLKLLARELGVEPASVQTDVQAGHLNRAAWKLQQSATAKLQAALGSVQAQQSGAAYLNLARAAGWFTVVQDAARSVDPPLKPEQFSLALTQLSGGQLGELQGSLRSLRGGVAALSTSLKTPAAQTDSPVKGAVSSGKPPVSVPPAPSPATSSPATPPRVSPATTPGANTGATIAASLPRTAGADAAYASLGRALSATTRADLPAARRALQDALTALTKAPAALRNAPGYGALVQRVKFMAGRAALRPADVQALIGDLSTLEARQAGKSGSVMTALASGTALALGGGVRAMLALLLALVCAAPLYLLNLAFGGKNPFWRAISAALLLLLLPTLAEGLLGFLGWLGDTLNVPFLRGLLALTPGQSAFGVPLRMLITALALGLATYGFRGLCVQFGLLGGRRPAGPRPAPKPKQPDQTSFDWDEEL</sequence>
<proteinExistence type="predicted"/>
<organism evidence="4 5">
    <name type="scientific">Deinococcus cavernae</name>
    <dbReference type="NCBI Taxonomy" id="2320857"/>
    <lineage>
        <taxon>Bacteria</taxon>
        <taxon>Thermotogati</taxon>
        <taxon>Deinococcota</taxon>
        <taxon>Deinococci</taxon>
        <taxon>Deinococcales</taxon>
        <taxon>Deinococcaceae</taxon>
        <taxon>Deinococcus</taxon>
    </lineage>
</organism>
<keyword evidence="5" id="KW-1185">Reference proteome</keyword>
<dbReference type="OrthoDB" id="65061at2"/>
<comment type="caution">
    <text evidence="4">The sequence shown here is derived from an EMBL/GenBank/DDBJ whole genome shotgun (WGS) entry which is preliminary data.</text>
</comment>
<feature type="region of interest" description="Disordered" evidence="1">
    <location>
        <begin position="527"/>
        <end position="550"/>
    </location>
</feature>
<keyword evidence="2" id="KW-1133">Transmembrane helix</keyword>
<dbReference type="AlphaFoldDB" id="A0A418V820"/>
<keyword evidence="2" id="KW-0472">Membrane</keyword>
<feature type="signal peptide" evidence="3">
    <location>
        <begin position="1"/>
        <end position="23"/>
    </location>
</feature>
<evidence type="ECO:0000313" key="4">
    <source>
        <dbReference type="EMBL" id="RJF72253.1"/>
    </source>
</evidence>
<name>A0A418V820_9DEIO</name>
<feature type="region of interest" description="Disordered" evidence="1">
    <location>
        <begin position="245"/>
        <end position="302"/>
    </location>
</feature>
<evidence type="ECO:0000313" key="5">
    <source>
        <dbReference type="Proteomes" id="UP000286287"/>
    </source>
</evidence>
<evidence type="ECO:0000256" key="1">
    <source>
        <dbReference type="SAM" id="MobiDB-lite"/>
    </source>
</evidence>
<dbReference type="EMBL" id="QYUJ01000014">
    <property type="protein sequence ID" value="RJF72253.1"/>
    <property type="molecule type" value="Genomic_DNA"/>
</dbReference>
<keyword evidence="2" id="KW-0812">Transmembrane</keyword>
<feature type="compositionally biased region" description="Polar residues" evidence="1">
    <location>
        <begin position="245"/>
        <end position="254"/>
    </location>
</feature>
<feature type="transmembrane region" description="Helical" evidence="2">
    <location>
        <begin position="416"/>
        <end position="437"/>
    </location>
</feature>
<feature type="transmembrane region" description="Helical" evidence="2">
    <location>
        <begin position="491"/>
        <end position="512"/>
    </location>
</feature>
<protein>
    <submittedName>
        <fullName evidence="4">Uncharacterized protein</fullName>
    </submittedName>
</protein>
<feature type="compositionally biased region" description="Low complexity" evidence="1">
    <location>
        <begin position="287"/>
        <end position="302"/>
    </location>
</feature>